<comment type="caution">
    <text evidence="2">The sequence shown here is derived from an EMBL/GenBank/DDBJ whole genome shotgun (WGS) entry which is preliminary data.</text>
</comment>
<feature type="non-terminal residue" evidence="2">
    <location>
        <position position="1"/>
    </location>
</feature>
<reference evidence="2 3" key="1">
    <citation type="submission" date="2017-11" db="EMBL/GenBank/DDBJ databases">
        <title>De-novo sequencing of pomegranate (Punica granatum L.) genome.</title>
        <authorList>
            <person name="Akparov Z."/>
            <person name="Amiraslanov A."/>
            <person name="Hajiyeva S."/>
            <person name="Abbasov M."/>
            <person name="Kaur K."/>
            <person name="Hamwieh A."/>
            <person name="Solovyev V."/>
            <person name="Salamov A."/>
            <person name="Braich B."/>
            <person name="Kosarev P."/>
            <person name="Mahmoud A."/>
            <person name="Hajiyev E."/>
            <person name="Babayeva S."/>
            <person name="Izzatullayeva V."/>
            <person name="Mammadov A."/>
            <person name="Mammadov A."/>
            <person name="Sharifova S."/>
            <person name="Ojaghi J."/>
            <person name="Eynullazada K."/>
            <person name="Bayramov B."/>
            <person name="Abdulazimova A."/>
            <person name="Shahmuradov I."/>
        </authorList>
    </citation>
    <scope>NUCLEOTIDE SEQUENCE [LARGE SCALE GENOMIC DNA]</scope>
    <source>
        <strain evidence="3">cv. AG2017</strain>
        <tissue evidence="2">Leaf</tissue>
    </source>
</reference>
<feature type="non-terminal residue" evidence="2">
    <location>
        <position position="84"/>
    </location>
</feature>
<evidence type="ECO:0000313" key="3">
    <source>
        <dbReference type="Proteomes" id="UP000233551"/>
    </source>
</evidence>
<dbReference type="EMBL" id="PGOL01039568">
    <property type="protein sequence ID" value="PKI18305.1"/>
    <property type="molecule type" value="Genomic_DNA"/>
</dbReference>
<proteinExistence type="predicted"/>
<dbReference type="AlphaFoldDB" id="A0A2I0HES1"/>
<protein>
    <submittedName>
        <fullName evidence="2">Uncharacterized protein</fullName>
    </submittedName>
</protein>
<feature type="region of interest" description="Disordered" evidence="1">
    <location>
        <begin position="1"/>
        <end position="33"/>
    </location>
</feature>
<gene>
    <name evidence="2" type="ORF">CRG98_049421</name>
</gene>
<organism evidence="2 3">
    <name type="scientific">Punica granatum</name>
    <name type="common">Pomegranate</name>
    <dbReference type="NCBI Taxonomy" id="22663"/>
    <lineage>
        <taxon>Eukaryota</taxon>
        <taxon>Viridiplantae</taxon>
        <taxon>Streptophyta</taxon>
        <taxon>Embryophyta</taxon>
        <taxon>Tracheophyta</taxon>
        <taxon>Spermatophyta</taxon>
        <taxon>Magnoliopsida</taxon>
        <taxon>eudicotyledons</taxon>
        <taxon>Gunneridae</taxon>
        <taxon>Pentapetalae</taxon>
        <taxon>rosids</taxon>
        <taxon>malvids</taxon>
        <taxon>Myrtales</taxon>
        <taxon>Lythraceae</taxon>
        <taxon>Punica</taxon>
    </lineage>
</organism>
<sequence>GTEKIQGITLDLEKKDESSSTTNIGKHHQARDRVLTSIVPSLKQKFKNSSSHEEDKYGNERDLMVLSTSSFTRMVHLRLLQINH</sequence>
<evidence type="ECO:0000256" key="1">
    <source>
        <dbReference type="SAM" id="MobiDB-lite"/>
    </source>
</evidence>
<evidence type="ECO:0000313" key="2">
    <source>
        <dbReference type="EMBL" id="PKI18305.1"/>
    </source>
</evidence>
<keyword evidence="3" id="KW-1185">Reference proteome</keyword>
<dbReference type="Proteomes" id="UP000233551">
    <property type="component" value="Unassembled WGS sequence"/>
</dbReference>
<accession>A0A2I0HES1</accession>
<name>A0A2I0HES1_PUNGR</name>